<feature type="chain" id="PRO_5046745473" evidence="2">
    <location>
        <begin position="23"/>
        <end position="205"/>
    </location>
</feature>
<comment type="caution">
    <text evidence="4">The sequence shown here is derived from an EMBL/GenBank/DDBJ whole genome shotgun (WGS) entry which is preliminary data.</text>
</comment>
<sequence length="205" mass="24367">MFRRSTAILVMACLAAPGAALAQLYSWTDEEGNVHYGDSIPPEYRDQEQRVLRDGLEVERIDRALTEEEREAIRRQQEMEAEAERAAALQAEQDQRLLRLYGSVEEIERLRDDRVAGLQSQIRLTANNLEDLERNLERVEESIERYDDREDDAPDHLLRRYDDLARQISDHQRHLMEREDQMEQVRARFNAEIERFTELQEERQR</sequence>
<accession>A0ABU0W859</accession>
<proteinExistence type="predicted"/>
<keyword evidence="2" id="KW-0732">Signal</keyword>
<keyword evidence="5" id="KW-1185">Reference proteome</keyword>
<keyword evidence="1" id="KW-0175">Coiled coil</keyword>
<reference evidence="4 5" key="1">
    <citation type="submission" date="2023-08" db="EMBL/GenBank/DDBJ databases">
        <title>Whole-genome sequencing of halo(alkali)philic microorganisms from hypersaline lakes.</title>
        <authorList>
            <person name="Sorokin D.Y."/>
            <person name="Abbas B."/>
            <person name="Merkel A.Y."/>
        </authorList>
    </citation>
    <scope>NUCLEOTIDE SEQUENCE [LARGE SCALE GENOMIC DNA]</scope>
    <source>
        <strain evidence="4 5">AB-CW4</strain>
    </source>
</reference>
<dbReference type="InterPro" id="IPR025392">
    <property type="entry name" value="DUF4124"/>
</dbReference>
<dbReference type="Proteomes" id="UP001239019">
    <property type="component" value="Unassembled WGS sequence"/>
</dbReference>
<evidence type="ECO:0000256" key="1">
    <source>
        <dbReference type="SAM" id="Coils"/>
    </source>
</evidence>
<gene>
    <name evidence="4" type="ORF">RBH19_09460</name>
</gene>
<dbReference type="EMBL" id="JAVDDT010000005">
    <property type="protein sequence ID" value="MDQ2070103.1"/>
    <property type="molecule type" value="Genomic_DNA"/>
</dbReference>
<evidence type="ECO:0000259" key="3">
    <source>
        <dbReference type="Pfam" id="PF13511"/>
    </source>
</evidence>
<dbReference type="RefSeq" id="WP_306728599.1">
    <property type="nucleotide sequence ID" value="NZ_JAVDDT010000005.1"/>
</dbReference>
<organism evidence="4 5">
    <name type="scientific">Natronospira bacteriovora</name>
    <dbReference type="NCBI Taxonomy" id="3069753"/>
    <lineage>
        <taxon>Bacteria</taxon>
        <taxon>Pseudomonadati</taxon>
        <taxon>Pseudomonadota</taxon>
        <taxon>Gammaproteobacteria</taxon>
        <taxon>Natronospirales</taxon>
        <taxon>Natronospiraceae</taxon>
        <taxon>Natronospira</taxon>
    </lineage>
</organism>
<evidence type="ECO:0000256" key="2">
    <source>
        <dbReference type="SAM" id="SignalP"/>
    </source>
</evidence>
<feature type="coiled-coil region" evidence="1">
    <location>
        <begin position="65"/>
        <end position="202"/>
    </location>
</feature>
<feature type="domain" description="DUF4124" evidence="3">
    <location>
        <begin position="12"/>
        <end position="49"/>
    </location>
</feature>
<evidence type="ECO:0000313" key="5">
    <source>
        <dbReference type="Proteomes" id="UP001239019"/>
    </source>
</evidence>
<feature type="signal peptide" evidence="2">
    <location>
        <begin position="1"/>
        <end position="22"/>
    </location>
</feature>
<protein>
    <submittedName>
        <fullName evidence="4">DUF4124 domain-containing protein</fullName>
    </submittedName>
</protein>
<name>A0ABU0W859_9GAMM</name>
<dbReference type="Pfam" id="PF13511">
    <property type="entry name" value="DUF4124"/>
    <property type="match status" value="1"/>
</dbReference>
<evidence type="ECO:0000313" key="4">
    <source>
        <dbReference type="EMBL" id="MDQ2070103.1"/>
    </source>
</evidence>